<dbReference type="PANTHER" id="PTHR35936">
    <property type="entry name" value="MEMBRANE-BOUND LYTIC MUREIN TRANSGLYCOSYLASE F"/>
    <property type="match status" value="1"/>
</dbReference>
<reference evidence="4" key="1">
    <citation type="submission" date="2021-07" db="EMBL/GenBank/DDBJ databases">
        <title>New genus and species of the family Alcaligenaceae.</title>
        <authorList>
            <person name="Hahn M.W."/>
        </authorList>
    </citation>
    <scope>NUCLEOTIDE SEQUENCE</scope>
    <source>
        <strain evidence="4">LF4-65</strain>
    </source>
</reference>
<feature type="transmembrane region" description="Helical" evidence="2">
    <location>
        <begin position="286"/>
        <end position="306"/>
    </location>
</feature>
<dbReference type="Gene3D" id="3.40.190.10">
    <property type="entry name" value="Periplasmic binding protein-like II"/>
    <property type="match status" value="2"/>
</dbReference>
<comment type="caution">
    <text evidence="4">The sequence shown here is derived from an EMBL/GenBank/DDBJ whole genome shotgun (WGS) entry which is preliminary data.</text>
</comment>
<organism evidence="4 5">
    <name type="scientific">Zwartia hollandica</name>
    <dbReference type="NCBI Taxonomy" id="324606"/>
    <lineage>
        <taxon>Bacteria</taxon>
        <taxon>Pseudomonadati</taxon>
        <taxon>Pseudomonadota</taxon>
        <taxon>Betaproteobacteria</taxon>
        <taxon>Burkholderiales</taxon>
        <taxon>Alcaligenaceae</taxon>
        <taxon>Zwartia</taxon>
    </lineage>
</organism>
<sequence length="513" mass="57850">MSDEAGRCLSVRKLQNILCGLLFMLVAFPALAQQESKILRSGWYQWDPYQYEVVKSELKHLTGLDVQLLKAIFGKMGYELQIDPVGWRQHQEDLKDGRRDIAGGAFKSKEREMYAYYSMPYRSEKDMLYVRKDEQQKFKFNTAAELVKKLESGSYKLGVIDGYFYGTPLMQYINDPKNAGKIVKVKDDKENFTNLLEHKIDAFPIDHLVGATLGWRHGWQKQVVEMPNPVFEDSIHVLFSKKTTTPELVERFNQALLQMQNSGEYNEVMRDYLLPVLLGQTAGQTWFFIIGLLGTIAFAISGVLLAREGKYSLFGALVIAALPSVGGGVLRDILINRETLSVVASPVYLATIFATVMFFYFVFQLDDWYRRKKKNAPDHEHMFIGRISNHAAITFFDALGLSTFAVVGVIVAVEAKIQPLWMWGPLLAALTGAGGGILRDVIRADADNPGLKGSFYAEVALIWGLVLSLFLNWYSFLPKYELIHLTAAVVGVILGGLATRIAVVYFKIRSPMY</sequence>
<dbReference type="Pfam" id="PF00497">
    <property type="entry name" value="SBP_bac_3"/>
    <property type="match status" value="1"/>
</dbReference>
<gene>
    <name evidence="4" type="ORF">KZZ10_10570</name>
</gene>
<proteinExistence type="predicted"/>
<name>A0A953NAS7_9BURK</name>
<keyword evidence="2" id="KW-0472">Membrane</keyword>
<dbReference type="Proteomes" id="UP000739565">
    <property type="component" value="Unassembled WGS sequence"/>
</dbReference>
<accession>A0A953NAS7</accession>
<feature type="transmembrane region" description="Helical" evidence="2">
    <location>
        <begin position="482"/>
        <end position="506"/>
    </location>
</feature>
<dbReference type="InterPro" id="IPR001638">
    <property type="entry name" value="Solute-binding_3/MltF_N"/>
</dbReference>
<feature type="transmembrane region" description="Helical" evidence="2">
    <location>
        <begin position="454"/>
        <end position="476"/>
    </location>
</feature>
<dbReference type="AlphaFoldDB" id="A0A953NAS7"/>
<feature type="domain" description="Solute-binding protein family 3/N-terminal" evidence="3">
    <location>
        <begin position="57"/>
        <end position="276"/>
    </location>
</feature>
<dbReference type="Pfam" id="PF03458">
    <property type="entry name" value="Gly_transporter"/>
    <property type="match status" value="2"/>
</dbReference>
<feature type="transmembrane region" description="Helical" evidence="2">
    <location>
        <begin position="391"/>
        <end position="414"/>
    </location>
</feature>
<dbReference type="SUPFAM" id="SSF53850">
    <property type="entry name" value="Periplasmic binding protein-like II"/>
    <property type="match status" value="1"/>
</dbReference>
<evidence type="ECO:0000256" key="1">
    <source>
        <dbReference type="ARBA" id="ARBA00022729"/>
    </source>
</evidence>
<feature type="transmembrane region" description="Helical" evidence="2">
    <location>
        <begin position="420"/>
        <end position="442"/>
    </location>
</feature>
<dbReference type="SMART" id="SM00062">
    <property type="entry name" value="PBPb"/>
    <property type="match status" value="1"/>
</dbReference>
<feature type="transmembrane region" description="Helical" evidence="2">
    <location>
        <begin position="313"/>
        <end position="330"/>
    </location>
</feature>
<evidence type="ECO:0000313" key="4">
    <source>
        <dbReference type="EMBL" id="MBZ1351088.1"/>
    </source>
</evidence>
<keyword evidence="1" id="KW-0732">Signal</keyword>
<evidence type="ECO:0000256" key="2">
    <source>
        <dbReference type="SAM" id="Phobius"/>
    </source>
</evidence>
<evidence type="ECO:0000259" key="3">
    <source>
        <dbReference type="SMART" id="SM00062"/>
    </source>
</evidence>
<dbReference type="EMBL" id="JAHXRI010000007">
    <property type="protein sequence ID" value="MBZ1351088.1"/>
    <property type="molecule type" value="Genomic_DNA"/>
</dbReference>
<keyword evidence="2" id="KW-0812">Transmembrane</keyword>
<feature type="transmembrane region" description="Helical" evidence="2">
    <location>
        <begin position="342"/>
        <end position="363"/>
    </location>
</feature>
<dbReference type="PANTHER" id="PTHR35936:SF25">
    <property type="entry name" value="ABC TRANSPORTER SUBSTRATE-BINDING PROTEIN"/>
    <property type="match status" value="1"/>
</dbReference>
<dbReference type="InterPro" id="IPR005115">
    <property type="entry name" value="Gly_transporter"/>
</dbReference>
<protein>
    <submittedName>
        <fullName evidence="4">Transporter substrate-binding domain-containing protein</fullName>
    </submittedName>
</protein>
<evidence type="ECO:0000313" key="5">
    <source>
        <dbReference type="Proteomes" id="UP000739565"/>
    </source>
</evidence>
<keyword evidence="5" id="KW-1185">Reference proteome</keyword>
<keyword evidence="2" id="KW-1133">Transmembrane helix</keyword>